<comment type="caution">
    <text evidence="3">The sequence shown here is derived from an EMBL/GenBank/DDBJ whole genome shotgun (WGS) entry which is preliminary data.</text>
</comment>
<keyword evidence="2" id="KW-1133">Transmembrane helix</keyword>
<keyword evidence="2" id="KW-0472">Membrane</keyword>
<feature type="transmembrane region" description="Helical" evidence="2">
    <location>
        <begin position="476"/>
        <end position="499"/>
    </location>
</feature>
<evidence type="ECO:0000313" key="3">
    <source>
        <dbReference type="EMBL" id="KAH1175563.1"/>
    </source>
</evidence>
<keyword evidence="4" id="KW-1185">Reference proteome</keyword>
<reference evidence="3" key="1">
    <citation type="submission" date="2021-09" db="EMBL/GenBank/DDBJ databases">
        <title>The genome of Mauremys mutica provides insights into the evolution of semi-aquatic lifestyle.</title>
        <authorList>
            <person name="Gong S."/>
            <person name="Gao Y."/>
        </authorList>
    </citation>
    <scope>NUCLEOTIDE SEQUENCE</scope>
    <source>
        <strain evidence="3">MM-2020</strain>
        <tissue evidence="3">Muscle</tissue>
    </source>
</reference>
<protein>
    <submittedName>
        <fullName evidence="3">Uncharacterized protein</fullName>
    </submittedName>
</protein>
<proteinExistence type="predicted"/>
<dbReference type="PANTHER" id="PTHR47236">
    <property type="entry name" value="GENE, 32742-RELATED-RELATED"/>
    <property type="match status" value="1"/>
</dbReference>
<accession>A0A9D3X9M4</accession>
<feature type="coiled-coil region" evidence="1">
    <location>
        <begin position="1251"/>
        <end position="1278"/>
    </location>
</feature>
<dbReference type="EMBL" id="JAHDVG010000477">
    <property type="protein sequence ID" value="KAH1175563.1"/>
    <property type="molecule type" value="Genomic_DNA"/>
</dbReference>
<sequence>MRIVKMESTVQEENRISQSVQQRKRPARLQGAGECVKQLSVVWGNPRSSTYPYVGFFCPEGSILPVPCPAGTFRSAEGTLTSHSCLNCPVNFFNPTPGQVACLPCGSEAVQPKEGQETCVCHGEGRVFQLSDAHCPCAPGYKTLEDGRRRCVRQVYDICRDSTSRNQEGQCLTKKEWMHYCTNKVCARPEDYQGYDKVLGLCVCRADNLNSVCNSQCRRQQRDILQFVCKGKNAQLSLTYRNGSQIAIFLAQLKAVLQVLHSPAKNPCPTEHSTSSYPVYMVKTSGKGFLGVYNPDPELLHNLIVPNKISSPDKSVPLSAAAPGKTGKEDPQFYWAQSQRPSNSTLQISFTGILNPTTCINSNVTIIFIVSKEHYPVYDVNNLYNTNNEFDWGGFRSLAEEIKLASTNILLFLYQFEHPGTYVLGLSSNQHKKMYVRVMPHGGQCYEDGPFFPTTPRHVIQVGIARIPNLLLKPDWPAIIGLITGLLIFLITCLLLILLCQDLGWSKEGNTCPLFRRLQLKYNLDKYSSKGSTVISVKKCHPRLKNKGSLDKNYGNSDETEAFFLETGEIWESEEQINLDSFNTNVFFEILLTQSLSVTAKLSQFKEELKILYHKLMTEIASLRELWIMRLCISEKAESYDSIMMGNYMKAKYQAEEEMLHRKQLAAEYDEIVNKQLHLLHHDLKCQEEHCVLFKSALREAVRLAEVLTEKMACGGNRAMWSKPDYQWLLSQIDAASNRMSSAVIKESHRLKAWGVLGDGTGAHLINKDKTRLLTKEELLDSDGCVRAPDTIYMDPITGLLTPNPDCVTLLVNHCPMPVSRDQFLHPETGKVLPVAGNVGYDPVSSKLISAVDSASGELCKSEVPIFPYVPYPSSPRTGLPVKTKLPSLQPDRVFKLGGLMLDPATEIEVPVLGVTIHPQTGQKLSLGGTYMNPLTGTVTPLEIGGPMIEPEGGKIVPILGVSLDNNTGDLVPVGGLMGPSGSLLLLGDSFSEPLSRKTARIHGACLKQDKVLPHAGGYQALLEANTLVTQIHVVKALRQYKDSICEDMSLAADKREVLKAAVEDMKKSLSIRLHHAIHRLQSLEKQHEIASSLKSNGGKLGIIKYPGTEMWIPAVFGMKIPDPGGSDLMVPILGVECDWNTGHPTPLAGTMEDADGKGLVPITVGARTIDPVTGETGPVIGAQTDPWTNIVIPIVQSLGALPRGAADPDLLSILEKEINSRQMYWHRQREREEELLKELNFIFLDVLDAVKEGKAQKIRYKDKLKDIEETCHFLEESSLHEAQRRTARDLSRLLGSELSLISKAERDEKEQEVRVILVIRKALEKMVQFIQKMQLEEGRLQRQMKEKAWQRSKNFNTETAPRFKPRKIILHHVAEFQEHIMKQQVNVESAYSRLEYLRDLLDIQALQAKALLSGTSQCFENYQGTRFYGIAGVPHSTWAVIHRKLIPLLKSLVQTLEENKRSDRSFETLILQSGKDDNKAKYMKSSPLLTLLKDVNDQLQGHAMAVGFLKSHLQEKDTGSPFQDILDALMTHKGELIPVHPPTLSAREFVIYQYGISILEFLRPHINAPEINLCVASSIPLSNTTGNAFQNSFFYQISEKKLFILREYLGCVGSFILLLVHCLAHITAADLSHDSSPTFQRLFYQALKACLSEMFSLRLRMSAVLQDNKSSVKISEILLKGEPFSEEKLNLISQLLDAKVKSAREMEVSEERNRNLLLHTNLEDLLKNKLSVKKKECFTHTSAGRKENSFGLRTSPEEESCSYFSLSEMEDQLDTLTEELVKVIEEEHFLMYAASEDFLFGLKKDCLVKQIEILEGKIAKAERCLNNNNNRKEKNW</sequence>
<evidence type="ECO:0000313" key="4">
    <source>
        <dbReference type="Proteomes" id="UP000827986"/>
    </source>
</evidence>
<dbReference type="SMART" id="SM01411">
    <property type="entry name" value="Ephrin_rec_like"/>
    <property type="match status" value="1"/>
</dbReference>
<name>A0A9D3X9M4_9SAUR</name>
<organism evidence="3 4">
    <name type="scientific">Mauremys mutica</name>
    <name type="common">yellowpond turtle</name>
    <dbReference type="NCBI Taxonomy" id="74926"/>
    <lineage>
        <taxon>Eukaryota</taxon>
        <taxon>Metazoa</taxon>
        <taxon>Chordata</taxon>
        <taxon>Craniata</taxon>
        <taxon>Vertebrata</taxon>
        <taxon>Euteleostomi</taxon>
        <taxon>Archelosauria</taxon>
        <taxon>Testudinata</taxon>
        <taxon>Testudines</taxon>
        <taxon>Cryptodira</taxon>
        <taxon>Durocryptodira</taxon>
        <taxon>Testudinoidea</taxon>
        <taxon>Geoemydidae</taxon>
        <taxon>Geoemydinae</taxon>
        <taxon>Mauremys</taxon>
    </lineage>
</organism>
<gene>
    <name evidence="3" type="ORF">KIL84_008437</name>
</gene>
<evidence type="ECO:0000256" key="2">
    <source>
        <dbReference type="SAM" id="Phobius"/>
    </source>
</evidence>
<dbReference type="Proteomes" id="UP000827986">
    <property type="component" value="Unassembled WGS sequence"/>
</dbReference>
<keyword evidence="1" id="KW-0175">Coiled coil</keyword>
<dbReference type="PANTHER" id="PTHR47236:SF5">
    <property type="entry name" value="GENE, 32742-RELATED"/>
    <property type="match status" value="1"/>
</dbReference>
<evidence type="ECO:0000256" key="1">
    <source>
        <dbReference type="SAM" id="Coils"/>
    </source>
</evidence>
<keyword evidence="2" id="KW-0812">Transmembrane</keyword>